<dbReference type="PROSITE" id="PS51257">
    <property type="entry name" value="PROKAR_LIPOPROTEIN"/>
    <property type="match status" value="1"/>
</dbReference>
<dbReference type="AlphaFoldDB" id="U7D6Z9"/>
<dbReference type="EMBL" id="ASJR01000029">
    <property type="protein sequence ID" value="ERP30847.1"/>
    <property type="molecule type" value="Genomic_DNA"/>
</dbReference>
<feature type="chain" id="PRO_5004679046" description="Lipoprotein" evidence="1">
    <location>
        <begin position="20"/>
        <end position="147"/>
    </location>
</feature>
<keyword evidence="1" id="KW-0732">Signal</keyword>
<keyword evidence="3" id="KW-1185">Reference proteome</keyword>
<evidence type="ECO:0000313" key="2">
    <source>
        <dbReference type="EMBL" id="ERP30847.1"/>
    </source>
</evidence>
<reference evidence="2 3" key="1">
    <citation type="journal article" date="2013" name="Environ. Microbiol.">
        <title>Genome analysis of Chitinivibrio alkaliphilus gen. nov., sp. nov., a novel extremely haloalkaliphilic anaerobic chitinolytic bacterium from the candidate phylum Termite Group 3.</title>
        <authorList>
            <person name="Sorokin D.Y."/>
            <person name="Gumerov V.M."/>
            <person name="Rakitin A.L."/>
            <person name="Beletsky A.V."/>
            <person name="Damste J.S."/>
            <person name="Muyzer G."/>
            <person name="Mardanov A.V."/>
            <person name="Ravin N.V."/>
        </authorList>
    </citation>
    <scope>NUCLEOTIDE SEQUENCE [LARGE SCALE GENOMIC DNA]</scope>
    <source>
        <strain evidence="2 3">ACht1</strain>
    </source>
</reference>
<gene>
    <name evidence="2" type="ORF">CALK_2298</name>
</gene>
<sequence>MTKVLLLSFLFFFSGCVPAARVYDLDDTPTAYQRLSTREGGLSLRMLAPDLLFLTREGTGTVDLGQIDELIVHTDDIIHRKGRSWIGVSLLYDTDQSQELRGYLPYTTQLYGKSSVGTNRVYLPGVNRILFGDANEVEAVTDAEGAE</sequence>
<feature type="signal peptide" evidence="1">
    <location>
        <begin position="1"/>
        <end position="19"/>
    </location>
</feature>
<proteinExistence type="predicted"/>
<dbReference type="RefSeq" id="WP_022637661.1">
    <property type="nucleotide sequence ID" value="NZ_ASJR01000029.1"/>
</dbReference>
<accession>U7D6Z9</accession>
<dbReference type="Proteomes" id="UP000017148">
    <property type="component" value="Unassembled WGS sequence"/>
</dbReference>
<name>U7D6Z9_9BACT</name>
<protein>
    <recommendedName>
        <fullName evidence="4">Lipoprotein</fullName>
    </recommendedName>
</protein>
<evidence type="ECO:0008006" key="4">
    <source>
        <dbReference type="Google" id="ProtNLM"/>
    </source>
</evidence>
<dbReference type="STRING" id="1313304.CALK_2298"/>
<evidence type="ECO:0000256" key="1">
    <source>
        <dbReference type="SAM" id="SignalP"/>
    </source>
</evidence>
<organism evidence="2 3">
    <name type="scientific">Chitinivibrio alkaliphilus ACht1</name>
    <dbReference type="NCBI Taxonomy" id="1313304"/>
    <lineage>
        <taxon>Bacteria</taxon>
        <taxon>Pseudomonadati</taxon>
        <taxon>Fibrobacterota</taxon>
        <taxon>Chitinivibrionia</taxon>
        <taxon>Chitinivibrionales</taxon>
        <taxon>Chitinivibrionaceae</taxon>
        <taxon>Chitinivibrio</taxon>
    </lineage>
</organism>
<evidence type="ECO:0000313" key="3">
    <source>
        <dbReference type="Proteomes" id="UP000017148"/>
    </source>
</evidence>
<comment type="caution">
    <text evidence="2">The sequence shown here is derived from an EMBL/GenBank/DDBJ whole genome shotgun (WGS) entry which is preliminary data.</text>
</comment>